<proteinExistence type="predicted"/>
<evidence type="ECO:0000313" key="2">
    <source>
        <dbReference type="EMBL" id="KAL1581707.1"/>
    </source>
</evidence>
<feature type="compositionally biased region" description="Basic and acidic residues" evidence="1">
    <location>
        <begin position="32"/>
        <end position="43"/>
    </location>
</feature>
<accession>A0AB34KDA0</accession>
<dbReference type="AlphaFoldDB" id="A0AB34KDA0"/>
<protein>
    <submittedName>
        <fullName evidence="2">Uncharacterized protein</fullName>
    </submittedName>
</protein>
<dbReference type="RefSeq" id="XP_069224816.1">
    <property type="nucleotide sequence ID" value="XM_069378148.1"/>
</dbReference>
<dbReference type="EMBL" id="JAAQHG020000238">
    <property type="protein sequence ID" value="KAL1581707.1"/>
    <property type="molecule type" value="Genomic_DNA"/>
</dbReference>
<name>A0AB34KDA0_9PEZI</name>
<reference evidence="2 3" key="1">
    <citation type="journal article" date="2020" name="Microbiol. Resour. Announc.">
        <title>Draft Genome Sequence of a Cladosporium Species Isolated from the Mesophotic Ascidian Didemnum maculosum.</title>
        <authorList>
            <person name="Gioti A."/>
            <person name="Siaperas R."/>
            <person name="Nikolaivits E."/>
            <person name="Le Goff G."/>
            <person name="Ouazzani J."/>
            <person name="Kotoulas G."/>
            <person name="Topakas E."/>
        </authorList>
    </citation>
    <scope>NUCLEOTIDE SEQUENCE [LARGE SCALE GENOMIC DNA]</scope>
    <source>
        <strain evidence="2 3">TM138-S3</strain>
    </source>
</reference>
<evidence type="ECO:0000256" key="1">
    <source>
        <dbReference type="SAM" id="MobiDB-lite"/>
    </source>
</evidence>
<organism evidence="2 3">
    <name type="scientific">Cladosporium halotolerans</name>
    <dbReference type="NCBI Taxonomy" id="1052096"/>
    <lineage>
        <taxon>Eukaryota</taxon>
        <taxon>Fungi</taxon>
        <taxon>Dikarya</taxon>
        <taxon>Ascomycota</taxon>
        <taxon>Pezizomycotina</taxon>
        <taxon>Dothideomycetes</taxon>
        <taxon>Dothideomycetidae</taxon>
        <taxon>Cladosporiales</taxon>
        <taxon>Cladosporiaceae</taxon>
        <taxon>Cladosporium</taxon>
    </lineage>
</organism>
<dbReference type="GeneID" id="96010986"/>
<comment type="caution">
    <text evidence="2">The sequence shown here is derived from an EMBL/GenBank/DDBJ whole genome shotgun (WGS) entry which is preliminary data.</text>
</comment>
<keyword evidence="3" id="KW-1185">Reference proteome</keyword>
<feature type="region of interest" description="Disordered" evidence="1">
    <location>
        <begin position="1"/>
        <end position="46"/>
    </location>
</feature>
<dbReference type="Proteomes" id="UP000803884">
    <property type="component" value="Unassembled WGS sequence"/>
</dbReference>
<sequence>MEPPPRRMTQPALFQSADCEEGRPGQACPEPRAAEESREESRLLRKRHRQLQNIDTDRAVKRLRAKSRALPRLPTPFPWEARCQTSPSATSSACDGTASAAAAVAATTATTTTSWTTTATTTTASVQSSCVSSASDSDCSSIQSLPPFQLSQAWEAVACLQENVAVFRSRGNAPTAEEVADLVMVPCQRIVGELQRAIETYSTCIKRAEARARTQVGAEIMAMLHVPEG</sequence>
<gene>
    <name evidence="2" type="ORF">WHR41_09545</name>
</gene>
<evidence type="ECO:0000313" key="3">
    <source>
        <dbReference type="Proteomes" id="UP000803884"/>
    </source>
</evidence>